<dbReference type="Pfam" id="PF13229">
    <property type="entry name" value="Beta_helix"/>
    <property type="match status" value="1"/>
</dbReference>
<dbReference type="KEGG" id="mtw:CQW49_05570"/>
<keyword evidence="4" id="KW-1185">Reference proteome</keyword>
<evidence type="ECO:0000313" key="4">
    <source>
        <dbReference type="Proteomes" id="UP000230709"/>
    </source>
</evidence>
<accession>A0A2D2CXE5</accession>
<feature type="signal peptide" evidence="1">
    <location>
        <begin position="1"/>
        <end position="40"/>
    </location>
</feature>
<dbReference type="AlphaFoldDB" id="A0A2D2CXE5"/>
<feature type="domain" description="Right handed beta helix" evidence="2">
    <location>
        <begin position="398"/>
        <end position="582"/>
    </location>
</feature>
<dbReference type="InterPro" id="IPR022441">
    <property type="entry name" value="Para_beta_helix_rpt-2"/>
</dbReference>
<dbReference type="NCBIfam" id="TIGR03804">
    <property type="entry name" value="para_beta_helix"/>
    <property type="match status" value="1"/>
</dbReference>
<evidence type="ECO:0000256" key="1">
    <source>
        <dbReference type="SAM" id="SignalP"/>
    </source>
</evidence>
<organism evidence="3 4">
    <name type="scientific">Methylosinus trichosporium (strain ATCC 35070 / NCIMB 11131 / UNIQEM 75 / OB3b)</name>
    <dbReference type="NCBI Taxonomy" id="595536"/>
    <lineage>
        <taxon>Bacteria</taxon>
        <taxon>Pseudomonadati</taxon>
        <taxon>Pseudomonadota</taxon>
        <taxon>Alphaproteobacteria</taxon>
        <taxon>Hyphomicrobiales</taxon>
        <taxon>Methylocystaceae</taxon>
        <taxon>Methylosinus</taxon>
    </lineage>
</organism>
<reference evidence="4" key="1">
    <citation type="submission" date="2017-10" db="EMBL/GenBank/DDBJ databases">
        <title>Completed PacBio SMRT sequence of Methylosinus trichosporium OB3b reveals presence of a third large plasmid.</title>
        <authorList>
            <person name="Charles T.C."/>
            <person name="Lynch M.D.J."/>
            <person name="Heil J.R."/>
            <person name="Cheng J."/>
        </authorList>
    </citation>
    <scope>NUCLEOTIDE SEQUENCE [LARGE SCALE GENOMIC DNA]</scope>
    <source>
        <strain evidence="4">OB3b</strain>
    </source>
</reference>
<dbReference type="SMART" id="SM00710">
    <property type="entry name" value="PbH1"/>
    <property type="match status" value="6"/>
</dbReference>
<dbReference type="PANTHER" id="PTHR36453">
    <property type="entry name" value="SECRETED PROTEIN-RELATED"/>
    <property type="match status" value="1"/>
</dbReference>
<dbReference type="InterPro" id="IPR012334">
    <property type="entry name" value="Pectin_lyas_fold"/>
</dbReference>
<dbReference type="EMBL" id="CP023737">
    <property type="protein sequence ID" value="ATQ67421.1"/>
    <property type="molecule type" value="Genomic_DNA"/>
</dbReference>
<dbReference type="InterPro" id="IPR011050">
    <property type="entry name" value="Pectin_lyase_fold/virulence"/>
</dbReference>
<name>A0A2D2CXE5_METT3</name>
<evidence type="ECO:0000259" key="2">
    <source>
        <dbReference type="Pfam" id="PF13229"/>
    </source>
</evidence>
<dbReference type="PANTHER" id="PTHR36453:SF1">
    <property type="entry name" value="RIGHT HANDED BETA HELIX DOMAIN-CONTAINING PROTEIN"/>
    <property type="match status" value="1"/>
</dbReference>
<dbReference type="InterPro" id="IPR039448">
    <property type="entry name" value="Beta_helix"/>
</dbReference>
<protein>
    <submittedName>
        <fullName evidence="3">Right-handed parallel beta-helix repeat-containing protein</fullName>
    </submittedName>
</protein>
<gene>
    <name evidence="3" type="ORF">CQW49_05570</name>
</gene>
<dbReference type="InterPro" id="IPR006626">
    <property type="entry name" value="PbH1"/>
</dbReference>
<dbReference type="Gene3D" id="2.160.20.10">
    <property type="entry name" value="Single-stranded right-handed beta-helix, Pectin lyase-like"/>
    <property type="match status" value="1"/>
</dbReference>
<dbReference type="Proteomes" id="UP000230709">
    <property type="component" value="Chromosome"/>
</dbReference>
<feature type="chain" id="PRO_5013615365" evidence="1">
    <location>
        <begin position="41"/>
        <end position="612"/>
    </location>
</feature>
<evidence type="ECO:0000313" key="3">
    <source>
        <dbReference type="EMBL" id="ATQ67421.1"/>
    </source>
</evidence>
<sequence>MRTNGSWSVIAHAAKQSRAMGRPLCRCVASLLALWLVATAEPSSASAPAAAARCRSIFVSPEGSDLASGDSGAAAVRTPARAIELLRALRRSGAAEGAVCLRFAPGAYPLRSPLMLDAETSGDAGASTILIAAASGAVFSGGVALPPPRVTRRGFWRWDVAGACPLEVQRSLFVNDERRMRSRTPKQGFLRVEAEVARGLETGAPRDKFSYAPEFDASRYTFDAGSEVVAFHYWSASRFPVFHIDAKNRILTVDGVTSHTDVWARFGKGEDYYFENIDRDALEPGEWAQSGTKIDYRPTSSEESERAAGRLRAVLPCTPQLLEIGDGAHDVVIDAIGFAHTGDLVRNIDRTPAQAGVSVKFAAAIAVEDASRISFDHIDVFGVASLAMSFARAAHCPVVTNSRMTDLGGGAVIIGDASDAYTPVVAAKDDPETCGVTLKNNVMSDGGKIWPGAAAVWIGDADRNKIVENDIRRFRYTGISLGWIWGGRHRTRHNVIEHNRISEIGMGAMSDLGGIYTLSDLEGSTIRHNVIDDVVARRYGGFGIYLDRGTSGVTVENNEISSVSNAGIALHMAGGNTLVGNEVCVREGLPPLLVIKPGQSPNKIEEIACPSK</sequence>
<proteinExistence type="predicted"/>
<dbReference type="STRING" id="595536.GCA_000178815_04043"/>
<keyword evidence="1" id="KW-0732">Signal</keyword>
<dbReference type="SUPFAM" id="SSF51126">
    <property type="entry name" value="Pectin lyase-like"/>
    <property type="match status" value="1"/>
</dbReference>